<gene>
    <name evidence="2" type="ORF">GCWU000324_00642</name>
</gene>
<feature type="region of interest" description="Disordered" evidence="1">
    <location>
        <begin position="72"/>
        <end position="105"/>
    </location>
</feature>
<keyword evidence="3" id="KW-1185">Reference proteome</keyword>
<protein>
    <submittedName>
        <fullName evidence="2">Uncharacterized protein</fullName>
    </submittedName>
</protein>
<dbReference type="HOGENOM" id="CLU_2232915_0_0_4"/>
<name>C4GET3_9NEIS</name>
<organism evidence="2 3">
    <name type="scientific">Kingella oralis ATCC 51147</name>
    <dbReference type="NCBI Taxonomy" id="629741"/>
    <lineage>
        <taxon>Bacteria</taxon>
        <taxon>Pseudomonadati</taxon>
        <taxon>Pseudomonadota</taxon>
        <taxon>Betaproteobacteria</taxon>
        <taxon>Neisseriales</taxon>
        <taxon>Neisseriaceae</taxon>
        <taxon>Kingella</taxon>
    </lineage>
</organism>
<evidence type="ECO:0000256" key="1">
    <source>
        <dbReference type="SAM" id="MobiDB-lite"/>
    </source>
</evidence>
<dbReference type="EMBL" id="ACJW02000002">
    <property type="protein sequence ID" value="EEP68738.1"/>
    <property type="molecule type" value="Genomic_DNA"/>
</dbReference>
<evidence type="ECO:0000313" key="3">
    <source>
        <dbReference type="Proteomes" id="UP000003009"/>
    </source>
</evidence>
<feature type="compositionally biased region" description="Low complexity" evidence="1">
    <location>
        <begin position="75"/>
        <end position="86"/>
    </location>
</feature>
<sequence length="105" mass="11568">MPQARFAQHALNRFQPLRAFGMLAAHKMRAASGRKYPRGAPFNRQQAQQFGAGKTILPQHQRHRKNQLAGQTAFQAARNAPQANPRPTDDFAGKAFQAAQTGFAA</sequence>
<comment type="caution">
    <text evidence="2">The sequence shown here is derived from an EMBL/GenBank/DDBJ whole genome shotgun (WGS) entry which is preliminary data.</text>
</comment>
<evidence type="ECO:0000313" key="2">
    <source>
        <dbReference type="EMBL" id="EEP68738.1"/>
    </source>
</evidence>
<dbReference type="AlphaFoldDB" id="C4GET3"/>
<dbReference type="Proteomes" id="UP000003009">
    <property type="component" value="Unassembled WGS sequence"/>
</dbReference>
<accession>C4GET3</accession>
<reference evidence="2" key="1">
    <citation type="submission" date="2009-04" db="EMBL/GenBank/DDBJ databases">
        <authorList>
            <person name="Weinstock G."/>
            <person name="Sodergren E."/>
            <person name="Clifton S."/>
            <person name="Fulton L."/>
            <person name="Fulton B."/>
            <person name="Courtney L."/>
            <person name="Fronick C."/>
            <person name="Harrison M."/>
            <person name="Strong C."/>
            <person name="Farmer C."/>
            <person name="Delahaunty K."/>
            <person name="Markovic C."/>
            <person name="Hall O."/>
            <person name="Minx P."/>
            <person name="Tomlinson C."/>
            <person name="Mitreva M."/>
            <person name="Nelson J."/>
            <person name="Hou S."/>
            <person name="Wollam A."/>
            <person name="Pepin K.H."/>
            <person name="Johnson M."/>
            <person name="Bhonagiri V."/>
            <person name="Nash W.E."/>
            <person name="Warren W."/>
            <person name="Chinwalla A."/>
            <person name="Mardis E.R."/>
            <person name="Wilson R.K."/>
        </authorList>
    </citation>
    <scope>NUCLEOTIDE SEQUENCE [LARGE SCALE GENOMIC DNA]</scope>
    <source>
        <strain evidence="2">ATCC 51147</strain>
    </source>
</reference>
<proteinExistence type="predicted"/>